<dbReference type="PROSITE" id="PS51900">
    <property type="entry name" value="CB"/>
    <property type="match status" value="1"/>
</dbReference>
<dbReference type="Gene3D" id="1.10.150.130">
    <property type="match status" value="1"/>
</dbReference>
<keyword evidence="4" id="KW-0233">DNA recombination</keyword>
<sequence length="523" mass="57870">MAGATRYLLNRDGRFFARLVVPKDLRRIVGKTELRHPLGPDRRTAMKHLPGAVAVLQHELALAERKAASQGAMVAQVGRYPLTPDQIAASHYRQRIAMDEALRNDPRWPSLSIDDQHVADLRAAIAGTLDDQRLAVLVGEQVERFRQTGNHTAAPATDEWRMIARAIAVGELEALARTVERDEGNFAGKPEHPLIANAAPPDDQPDPVPIKALFKDYIATRQALGKHKDGARGWEAAILHLVKFLGHSDARQITKRNLLDWRDKLLVEGKSPKTIANKYLASVRALLRWAFENDRLPTNEAEAVRQPVAKAQRTRERGYTTPEAVAVLKFSTSYTPKEADNPANRESAHITAAKRWLPILCAFTGARVAEMAQLRKEDVRQEGDRWVVRITPDAGSVKAGGYRDVPLHRQVVALGFADFIRSASAGPLFHGGKKPERYLASARVTAGRVSQWLQEADLVPEGVQPSHGWRHRFKSLTRELGLSDRIADAIQGHAGKTASDDYGDVSVVAKARVIDALPDYKLP</sequence>
<reference evidence="8 9" key="1">
    <citation type="submission" date="2021-01" db="EMBL/GenBank/DDBJ databases">
        <title>Biogeographic distribution of Paracoccus.</title>
        <authorList>
            <person name="Hollensteiner J."/>
            <person name="Leineberger J."/>
            <person name="Brinkhoff T."/>
            <person name="Daniel R."/>
        </authorList>
    </citation>
    <scope>NUCLEOTIDE SEQUENCE [LARGE SCALE GENOMIC DNA]</scope>
    <source>
        <strain evidence="8 9">LMG25392</strain>
    </source>
</reference>
<evidence type="ECO:0000256" key="2">
    <source>
        <dbReference type="ARBA" id="ARBA00022908"/>
    </source>
</evidence>
<dbReference type="EMBL" id="CP067134">
    <property type="protein sequence ID" value="WCR09590.1"/>
    <property type="molecule type" value="Genomic_DNA"/>
</dbReference>
<keyword evidence="9" id="KW-1185">Reference proteome</keyword>
<evidence type="ECO:0000259" key="7">
    <source>
        <dbReference type="PROSITE" id="PS51900"/>
    </source>
</evidence>
<dbReference type="RefSeq" id="WP_272857705.1">
    <property type="nucleotide sequence ID" value="NZ_CP067134.1"/>
</dbReference>
<dbReference type="SUPFAM" id="SSF56349">
    <property type="entry name" value="DNA breaking-rejoining enzymes"/>
    <property type="match status" value="1"/>
</dbReference>
<accession>A0ABY7SRF1</accession>
<comment type="similarity">
    <text evidence="1">Belongs to the 'phage' integrase family.</text>
</comment>
<dbReference type="Proteomes" id="UP001218412">
    <property type="component" value="Chromosome"/>
</dbReference>
<dbReference type="PROSITE" id="PS51898">
    <property type="entry name" value="TYR_RECOMBINASE"/>
    <property type="match status" value="1"/>
</dbReference>
<evidence type="ECO:0000313" key="9">
    <source>
        <dbReference type="Proteomes" id="UP001218412"/>
    </source>
</evidence>
<evidence type="ECO:0000256" key="3">
    <source>
        <dbReference type="ARBA" id="ARBA00023125"/>
    </source>
</evidence>
<dbReference type="InterPro" id="IPR002104">
    <property type="entry name" value="Integrase_catalytic"/>
</dbReference>
<feature type="domain" description="Core-binding (CB)" evidence="7">
    <location>
        <begin position="208"/>
        <end position="291"/>
    </location>
</feature>
<evidence type="ECO:0000256" key="1">
    <source>
        <dbReference type="ARBA" id="ARBA00008857"/>
    </source>
</evidence>
<dbReference type="InterPro" id="IPR011010">
    <property type="entry name" value="DNA_brk_join_enz"/>
</dbReference>
<dbReference type="InterPro" id="IPR010998">
    <property type="entry name" value="Integrase_recombinase_N"/>
</dbReference>
<evidence type="ECO:0000313" key="8">
    <source>
        <dbReference type="EMBL" id="WCR09590.1"/>
    </source>
</evidence>
<organism evidence="8 9">
    <name type="scientific">Paracoccus stylophorae</name>
    <dbReference type="NCBI Taxonomy" id="659350"/>
    <lineage>
        <taxon>Bacteria</taxon>
        <taxon>Pseudomonadati</taxon>
        <taxon>Pseudomonadota</taxon>
        <taxon>Alphaproteobacteria</taxon>
        <taxon>Rhodobacterales</taxon>
        <taxon>Paracoccaceae</taxon>
        <taxon>Paracoccus</taxon>
    </lineage>
</organism>
<dbReference type="Gene3D" id="1.10.443.10">
    <property type="entry name" value="Intergrase catalytic core"/>
    <property type="match status" value="1"/>
</dbReference>
<evidence type="ECO:0000259" key="6">
    <source>
        <dbReference type="PROSITE" id="PS51898"/>
    </source>
</evidence>
<dbReference type="InterPro" id="IPR044068">
    <property type="entry name" value="CB"/>
</dbReference>
<name>A0ABY7SRF1_9RHOB</name>
<dbReference type="PANTHER" id="PTHR30629">
    <property type="entry name" value="PROPHAGE INTEGRASE"/>
    <property type="match status" value="1"/>
</dbReference>
<proteinExistence type="inferred from homology"/>
<dbReference type="InterPro" id="IPR050808">
    <property type="entry name" value="Phage_Integrase"/>
</dbReference>
<feature type="domain" description="Tyr recombinase" evidence="6">
    <location>
        <begin position="314"/>
        <end position="515"/>
    </location>
</feature>
<keyword evidence="2" id="KW-0229">DNA integration</keyword>
<keyword evidence="3 5" id="KW-0238">DNA-binding</keyword>
<evidence type="ECO:0000256" key="4">
    <source>
        <dbReference type="ARBA" id="ARBA00023172"/>
    </source>
</evidence>
<gene>
    <name evidence="8" type="ORF">JHW45_10730</name>
</gene>
<dbReference type="PANTHER" id="PTHR30629:SF2">
    <property type="entry name" value="PROPHAGE INTEGRASE INTS-RELATED"/>
    <property type="match status" value="1"/>
</dbReference>
<dbReference type="InterPro" id="IPR013762">
    <property type="entry name" value="Integrase-like_cat_sf"/>
</dbReference>
<protein>
    <submittedName>
        <fullName evidence="8">Site-specific integrase</fullName>
    </submittedName>
</protein>
<evidence type="ECO:0000256" key="5">
    <source>
        <dbReference type="PROSITE-ProRule" id="PRU01248"/>
    </source>
</evidence>